<dbReference type="InterPro" id="IPR051396">
    <property type="entry name" value="Bact_Antivir_Def_Nuclease"/>
</dbReference>
<dbReference type="PIRSF" id="PIRSF034888">
    <property type="entry name" value="P-loop_UCP034888"/>
    <property type="match status" value="1"/>
</dbReference>
<dbReference type="PANTHER" id="PTHR43581:SF2">
    <property type="entry name" value="EXCINUCLEASE ATPASE SUBUNIT"/>
    <property type="match status" value="1"/>
</dbReference>
<gene>
    <name evidence="3" type="ORF">ADA01nite_25370</name>
</gene>
<dbReference type="Proteomes" id="UP000321157">
    <property type="component" value="Unassembled WGS sequence"/>
</dbReference>
<dbReference type="Pfam" id="PF12476">
    <property type="entry name" value="DUF3696"/>
    <property type="match status" value="1"/>
</dbReference>
<organism evidence="3 4">
    <name type="scientific">Aneurinibacillus danicus</name>
    <dbReference type="NCBI Taxonomy" id="267746"/>
    <lineage>
        <taxon>Bacteria</taxon>
        <taxon>Bacillati</taxon>
        <taxon>Bacillota</taxon>
        <taxon>Bacilli</taxon>
        <taxon>Bacillales</taxon>
        <taxon>Paenibacillaceae</taxon>
        <taxon>Aneurinibacillus group</taxon>
        <taxon>Aneurinibacillus</taxon>
    </lineage>
</organism>
<proteinExistence type="predicted"/>
<comment type="caution">
    <text evidence="3">The sequence shown here is derived from an EMBL/GenBank/DDBJ whole genome shotgun (WGS) entry which is preliminary data.</text>
</comment>
<feature type="domain" description="Endonuclease GajA/Old nuclease/RecF-like AAA" evidence="2">
    <location>
        <begin position="1"/>
        <end position="405"/>
    </location>
</feature>
<dbReference type="AlphaFoldDB" id="A0A511V816"/>
<evidence type="ECO:0000259" key="2">
    <source>
        <dbReference type="Pfam" id="PF13175"/>
    </source>
</evidence>
<evidence type="ECO:0000259" key="1">
    <source>
        <dbReference type="Pfam" id="PF12476"/>
    </source>
</evidence>
<accession>A0A511V816</accession>
<evidence type="ECO:0008006" key="5">
    <source>
        <dbReference type="Google" id="ProtNLM"/>
    </source>
</evidence>
<dbReference type="OrthoDB" id="308933at2"/>
<sequence>MIVRSIAVSNFKSFSEEVKLPLKGLNVLTGINSTGKTTLLQALLLLKQTFEEKHPQLMLDGPYVSLGSFKEIVYNYDIDKEITFTLEISYDLQEQNYKHSFINRIHKFVNRITSEPRRVDLLLSFGFKEIQDEICVSTYKVTYKIHTKSGRCVKSKLKVKRLSSGKYDITIENEPEEIKNANRFSEKNFSNCEVEFSGLFPIEFHGIFRGYTGNYGQIPSFYSHAVSDLIAYALQQVSYIGPLRGEPQRLYQYTNVPKQMDRSGHYAAYFFNKEKNKPITYFTSPTAEQKEGTLAEAVNHWLSEQFKITQEANTDQLHEKVLHVYLTAGTESELPVNLAGVGFGIGQLLPIIVEGLRLPQGSLFIIEQPEVHLHPYAQSVLGDFMLCLARKGVSVIVETHSDHMIHRLRRRIVEDAQGKMQEQIGMFFVVNPGGKGAKLQELIIDELGIIQNWPPGFFDQSEKELKELFKAQMERRRRG</sequence>
<dbReference type="EMBL" id="BJXX01000116">
    <property type="protein sequence ID" value="GEN35077.1"/>
    <property type="molecule type" value="Genomic_DNA"/>
</dbReference>
<name>A0A511V816_9BACL</name>
<evidence type="ECO:0000313" key="3">
    <source>
        <dbReference type="EMBL" id="GEN35077.1"/>
    </source>
</evidence>
<keyword evidence="4" id="KW-1185">Reference proteome</keyword>
<feature type="domain" description="DUF3696" evidence="1">
    <location>
        <begin position="421"/>
        <end position="468"/>
    </location>
</feature>
<dbReference type="SUPFAM" id="SSF52540">
    <property type="entry name" value="P-loop containing nucleoside triphosphate hydrolases"/>
    <property type="match status" value="1"/>
</dbReference>
<dbReference type="InterPro" id="IPR027417">
    <property type="entry name" value="P-loop_NTPase"/>
</dbReference>
<evidence type="ECO:0000313" key="4">
    <source>
        <dbReference type="Proteomes" id="UP000321157"/>
    </source>
</evidence>
<dbReference type="Pfam" id="PF13175">
    <property type="entry name" value="AAA_15"/>
    <property type="match status" value="1"/>
</dbReference>
<dbReference type="PANTHER" id="PTHR43581">
    <property type="entry name" value="ATP/GTP PHOSPHATASE"/>
    <property type="match status" value="1"/>
</dbReference>
<reference evidence="3 4" key="1">
    <citation type="submission" date="2019-07" db="EMBL/GenBank/DDBJ databases">
        <title>Whole genome shotgun sequence of Aneurinibacillus danicus NBRC 102444.</title>
        <authorList>
            <person name="Hosoyama A."/>
            <person name="Uohara A."/>
            <person name="Ohji S."/>
            <person name="Ichikawa N."/>
        </authorList>
    </citation>
    <scope>NUCLEOTIDE SEQUENCE [LARGE SCALE GENOMIC DNA]</scope>
    <source>
        <strain evidence="3 4">NBRC 102444</strain>
    </source>
</reference>
<dbReference type="RefSeq" id="WP_146810372.1">
    <property type="nucleotide sequence ID" value="NZ_BJXX01000116.1"/>
</dbReference>
<protein>
    <recommendedName>
        <fullName evidence="5">AAA domain-containing protein</fullName>
    </recommendedName>
</protein>
<dbReference type="InterPro" id="IPR022532">
    <property type="entry name" value="DUF3696"/>
</dbReference>
<dbReference type="Gene3D" id="3.40.50.300">
    <property type="entry name" value="P-loop containing nucleotide triphosphate hydrolases"/>
    <property type="match status" value="1"/>
</dbReference>
<dbReference type="InterPro" id="IPR014592">
    <property type="entry name" value="P-loop_UCP034888"/>
</dbReference>
<dbReference type="InterPro" id="IPR041685">
    <property type="entry name" value="AAA_GajA/Old/RecF-like"/>
</dbReference>